<feature type="signal peptide" evidence="1">
    <location>
        <begin position="1"/>
        <end position="17"/>
    </location>
</feature>
<keyword evidence="1" id="KW-0732">Signal</keyword>
<dbReference type="Proteomes" id="UP000787625">
    <property type="component" value="Unassembled WGS sequence"/>
</dbReference>
<sequence length="496" mass="53552">MKIKSLLLLAVMTFVIAVTSCSKKRADYVQYVPADAAYVMSLNVQSLLDKSGALDNQRLHDAMVESASQELSGRSLDMVKALIDDPAESGVELGSDIYFWMDDMRGGTGGIVLGLKDKGKFMSMLDAATEGGDKLTFTEQNGCDVASADEVAVAVGEGFALMRVGSDAGQAMESLKASLSADGESGFASTAAFREMSALKGDFGFMYSMKAILAEGGYQPELEEMLKQIPIDEVDVIAGLTFDKGKVEMDCAYCSDSKEWEEWVKKSSATVDKVSGKMMDYVGEDALGAMFFSTHGKEVMALLSQFPGYSEMFDQLGLPFDLKQLLSTIDGQVAIGVNSFSILPEVVLCAEVTSDDIMRTVNAQIGGTQVAEGKYAASVEMVPVYYGMEDGMFYASLSQSSREGVKKADPSFSDNPHAATAKGSYGYIGINVKSLMMLPQMEALRGEMPSQAFVMLQSIDYVELYGYELTKGKLVIHTNSEDNTLRMVTELIASNL</sequence>
<dbReference type="InterPro" id="IPR032276">
    <property type="entry name" value="DUF4836"/>
</dbReference>
<dbReference type="AlphaFoldDB" id="A0A9D2UHZ7"/>
<reference evidence="2" key="2">
    <citation type="submission" date="2021-04" db="EMBL/GenBank/DDBJ databases">
        <authorList>
            <person name="Gilroy R."/>
        </authorList>
    </citation>
    <scope>NUCLEOTIDE SEQUENCE</scope>
    <source>
        <strain evidence="2">MalCec1-1739</strain>
    </source>
</reference>
<dbReference type="Pfam" id="PF16120">
    <property type="entry name" value="DUF4836"/>
    <property type="match status" value="1"/>
</dbReference>
<dbReference type="EMBL" id="DWUP01000063">
    <property type="protein sequence ID" value="HJD52691.1"/>
    <property type="molecule type" value="Genomic_DNA"/>
</dbReference>
<name>A0A9D2UHZ7_9BACT</name>
<protein>
    <submittedName>
        <fullName evidence="2">DUF4836 family protein</fullName>
    </submittedName>
</protein>
<proteinExistence type="predicted"/>
<organism evidence="2 3">
    <name type="scientific">Candidatus Avibacteroides avistercoris</name>
    <dbReference type="NCBI Taxonomy" id="2840690"/>
    <lineage>
        <taxon>Bacteria</taxon>
        <taxon>Pseudomonadati</taxon>
        <taxon>Bacteroidota</taxon>
        <taxon>Bacteroidia</taxon>
        <taxon>Bacteroidales</taxon>
        <taxon>Bacteroidaceae</taxon>
        <taxon>Bacteroidaceae incertae sedis</taxon>
        <taxon>Candidatus Avibacteroides</taxon>
    </lineage>
</organism>
<evidence type="ECO:0000313" key="3">
    <source>
        <dbReference type="Proteomes" id="UP000787625"/>
    </source>
</evidence>
<feature type="chain" id="PRO_5039598959" evidence="1">
    <location>
        <begin position="18"/>
        <end position="496"/>
    </location>
</feature>
<comment type="caution">
    <text evidence="2">The sequence shown here is derived from an EMBL/GenBank/DDBJ whole genome shotgun (WGS) entry which is preliminary data.</text>
</comment>
<accession>A0A9D2UHZ7</accession>
<gene>
    <name evidence="2" type="ORF">IAA93_03055</name>
</gene>
<dbReference type="PROSITE" id="PS51257">
    <property type="entry name" value="PROKAR_LIPOPROTEIN"/>
    <property type="match status" value="1"/>
</dbReference>
<evidence type="ECO:0000313" key="2">
    <source>
        <dbReference type="EMBL" id="HJD52691.1"/>
    </source>
</evidence>
<reference evidence="2" key="1">
    <citation type="journal article" date="2021" name="PeerJ">
        <title>Extensive microbial diversity within the chicken gut microbiome revealed by metagenomics and culture.</title>
        <authorList>
            <person name="Gilroy R."/>
            <person name="Ravi A."/>
            <person name="Getino M."/>
            <person name="Pursley I."/>
            <person name="Horton D.L."/>
            <person name="Alikhan N.F."/>
            <person name="Baker D."/>
            <person name="Gharbi K."/>
            <person name="Hall N."/>
            <person name="Watson M."/>
            <person name="Adriaenssens E.M."/>
            <person name="Foster-Nyarko E."/>
            <person name="Jarju S."/>
            <person name="Secka A."/>
            <person name="Antonio M."/>
            <person name="Oren A."/>
            <person name="Chaudhuri R.R."/>
            <person name="La Ragione R."/>
            <person name="Hildebrand F."/>
            <person name="Pallen M.J."/>
        </authorList>
    </citation>
    <scope>NUCLEOTIDE SEQUENCE</scope>
    <source>
        <strain evidence="2">MalCec1-1739</strain>
    </source>
</reference>
<evidence type="ECO:0000256" key="1">
    <source>
        <dbReference type="SAM" id="SignalP"/>
    </source>
</evidence>